<keyword evidence="6" id="KW-1185">Reference proteome</keyword>
<dbReference type="GO" id="GO:0005829">
    <property type="term" value="C:cytosol"/>
    <property type="evidence" value="ECO:0007669"/>
    <property type="project" value="TreeGrafter"/>
</dbReference>
<comment type="similarity">
    <text evidence="1">Belongs to the thioesterase PaaI family.</text>
</comment>
<dbReference type="AlphaFoldDB" id="A0A8I0KL97"/>
<dbReference type="PANTHER" id="PTHR43240">
    <property type="entry name" value="1,4-DIHYDROXY-2-NAPHTHOYL-COA THIOESTERASE 1"/>
    <property type="match status" value="1"/>
</dbReference>
<evidence type="ECO:0000313" key="4">
    <source>
        <dbReference type="EMBL" id="MBD1269828.1"/>
    </source>
</evidence>
<dbReference type="InterPro" id="IPR029069">
    <property type="entry name" value="HotDog_dom_sf"/>
</dbReference>
<dbReference type="Proteomes" id="UP000587211">
    <property type="component" value="Unassembled WGS sequence"/>
</dbReference>
<dbReference type="CDD" id="cd03443">
    <property type="entry name" value="PaaI_thioesterase"/>
    <property type="match status" value="1"/>
</dbReference>
<name>A0A8I0KL97_9ACTN</name>
<organism evidence="4 7">
    <name type="scientific">Aeromicrobium tamlense</name>
    <dbReference type="NCBI Taxonomy" id="375541"/>
    <lineage>
        <taxon>Bacteria</taxon>
        <taxon>Bacillati</taxon>
        <taxon>Actinomycetota</taxon>
        <taxon>Actinomycetes</taxon>
        <taxon>Propionibacteriales</taxon>
        <taxon>Nocardioidaceae</taxon>
        <taxon>Aeromicrobium</taxon>
    </lineage>
</organism>
<dbReference type="RefSeq" id="WP_179427235.1">
    <property type="nucleotide sequence ID" value="NZ_BAAAMP010000002.1"/>
</dbReference>
<reference evidence="5 6" key="1">
    <citation type="submission" date="2020-07" db="EMBL/GenBank/DDBJ databases">
        <title>Sequencing the genomes of 1000 actinobacteria strains.</title>
        <authorList>
            <person name="Klenk H.-P."/>
        </authorList>
    </citation>
    <scope>NUCLEOTIDE SEQUENCE [LARGE SCALE GENOMIC DNA]</scope>
    <source>
        <strain evidence="5 6">DSM 19087</strain>
    </source>
</reference>
<protein>
    <submittedName>
        <fullName evidence="4">PaaI family thioesterase</fullName>
    </submittedName>
    <submittedName>
        <fullName evidence="5">Uncharacterized protein (TIGR00369 family)</fullName>
    </submittedName>
</protein>
<dbReference type="Proteomes" id="UP000659061">
    <property type="component" value="Unassembled WGS sequence"/>
</dbReference>
<evidence type="ECO:0000313" key="7">
    <source>
        <dbReference type="Proteomes" id="UP000659061"/>
    </source>
</evidence>
<dbReference type="PANTHER" id="PTHR43240:SF5">
    <property type="entry name" value="1,4-DIHYDROXY-2-NAPHTHOYL-COA THIOESTERASE 1"/>
    <property type="match status" value="1"/>
</dbReference>
<dbReference type="Pfam" id="PF03061">
    <property type="entry name" value="4HBT"/>
    <property type="match status" value="1"/>
</dbReference>
<dbReference type="Gene3D" id="3.10.129.10">
    <property type="entry name" value="Hotdog Thioesterase"/>
    <property type="match status" value="1"/>
</dbReference>
<evidence type="ECO:0000313" key="6">
    <source>
        <dbReference type="Proteomes" id="UP000587211"/>
    </source>
</evidence>
<evidence type="ECO:0000256" key="2">
    <source>
        <dbReference type="ARBA" id="ARBA00022801"/>
    </source>
</evidence>
<gene>
    <name evidence="5" type="ORF">BJ975_002890</name>
    <name evidence="4" type="ORF">IDH50_06285</name>
</gene>
<dbReference type="GO" id="GO:0061522">
    <property type="term" value="F:1,4-dihydroxy-2-naphthoyl-CoA thioesterase activity"/>
    <property type="evidence" value="ECO:0007669"/>
    <property type="project" value="TreeGrafter"/>
</dbReference>
<sequence>MSDIPGLDGVLGVEHVELTPDKVVVRFTITDDHLQPFGIPHGGIYCAVHESTASMAGQIWLGTKGVVVGTNNSTDFLRQARNGDTITTTATPIHRGRTQQLWHLDSVNQDGRLIAQGQVRLANLDQEVPPEAVAAMQGNLKD</sequence>
<dbReference type="SUPFAM" id="SSF54637">
    <property type="entry name" value="Thioesterase/thiol ester dehydrase-isomerase"/>
    <property type="match status" value="1"/>
</dbReference>
<evidence type="ECO:0000259" key="3">
    <source>
        <dbReference type="Pfam" id="PF03061"/>
    </source>
</evidence>
<reference evidence="4" key="2">
    <citation type="submission" date="2020-09" db="EMBL/GenBank/DDBJ databases">
        <title>Novel species in genus Aeromicrobium.</title>
        <authorList>
            <person name="Zhang G."/>
        </authorList>
    </citation>
    <scope>NUCLEOTIDE SEQUENCE</scope>
    <source>
        <strain evidence="4">SSW1-57</strain>
    </source>
</reference>
<comment type="caution">
    <text evidence="4">The sequence shown here is derived from an EMBL/GenBank/DDBJ whole genome shotgun (WGS) entry which is preliminary data.</text>
</comment>
<evidence type="ECO:0000313" key="5">
    <source>
        <dbReference type="EMBL" id="NYI39515.1"/>
    </source>
</evidence>
<proteinExistence type="inferred from homology"/>
<dbReference type="NCBIfam" id="TIGR00369">
    <property type="entry name" value="unchar_dom_1"/>
    <property type="match status" value="1"/>
</dbReference>
<dbReference type="InterPro" id="IPR003736">
    <property type="entry name" value="PAAI_dom"/>
</dbReference>
<dbReference type="EMBL" id="JACWMT010000001">
    <property type="protein sequence ID" value="MBD1269828.1"/>
    <property type="molecule type" value="Genomic_DNA"/>
</dbReference>
<keyword evidence="2" id="KW-0378">Hydrolase</keyword>
<accession>A0A8I0KL97</accession>
<dbReference type="EMBL" id="JACBZN010000001">
    <property type="protein sequence ID" value="NYI39515.1"/>
    <property type="molecule type" value="Genomic_DNA"/>
</dbReference>
<dbReference type="InterPro" id="IPR006683">
    <property type="entry name" value="Thioestr_dom"/>
</dbReference>
<evidence type="ECO:0000256" key="1">
    <source>
        <dbReference type="ARBA" id="ARBA00008324"/>
    </source>
</evidence>
<feature type="domain" description="Thioesterase" evidence="3">
    <location>
        <begin position="37"/>
        <end position="114"/>
    </location>
</feature>